<protein>
    <submittedName>
        <fullName evidence="10">LPXTG-motif cell wall anchor domain-containing protein</fullName>
    </submittedName>
</protein>
<keyword evidence="7" id="KW-0472">Membrane</keyword>
<sequence length="949" mass="103507">MNDRYRLKVLNAKASIRAWSKRRTLHAIAAAALAILLSSPMAAHALESVSTESVASHTDAVAVERTDAVAVERTDATVEDEDDNEALVNAEAVADPTPATPAADPTPAAPTTDPAAPTTDEVSDTSAAADPAPAQPEPGANTNAATAPTAPLTAPVVDNTNSYGTKVIFDFNGDGKTDAEDWKAYLKWMHEYKPFDFDLATSDLGDSHNGGLQITGATQLLVNGQVRRLDSIDTNLNIEQITQYYLNNLKQTTPVKNQSPFGTCWAFASISALESAILKAQGGAAAQAYNPQDHMHPILSNLEDNGVDLSELYLAWMAYDLQKAGSQKGEGQVDVLPIDEEPDRMDCGGWATMAETLFTAWKGVATEKAQPYWPKGVEMTFENFLKMRNWHDNWGLRTDKDGKPEEGKPGVHVDGVYYLPNPNNLVPDKNDHLIYKGHNDYADKLIKQALVKYGAVQIGYGADSYRPGQPSKSDYFNGDHWAQYCDATEVEITHAVTIVGWDDNFDPSKFQAGKNNVTGLKKGAWLVKNSWNSADWFKKNFGVDDATAAKMAKWGIVNDKGEHTGYFWLSYYDHSINTPSYFTVDLEKDGFDYDNNYSYDFLINQSQSPFVLRTADKGTQVANVFKANGDETLRAVSVHTGEPNSKATIQVYVYKSMDAFKDNDPTNDGMPVMEFTYDATVPGMHTVKLPRALQLKAGQIFAIVQNITGVNDDGTTNSYLNLETGMSQNAQFPDKTNDETKGRAMGYVWSTVVANDGETYVKLFTENGYKWVTPKEIGKILGNDEFFEFGNALIKAFTTNGHDDADRMDYKMEKKTPKVIKGKNAIFVSSAPFTLFKEVRVDGKTVDPSNYTAIEGSTDVTLSAAFIKTLALGEHTIDIISEDGMASAKFSVADPESDEPKVTQAKASVRNNAAALPATGDASTVIPLMLMGLGVAIAGSGVLARRKDQ</sequence>
<evidence type="ECO:0000256" key="1">
    <source>
        <dbReference type="ARBA" id="ARBA00008455"/>
    </source>
</evidence>
<dbReference type="NCBIfam" id="TIGR01167">
    <property type="entry name" value="LPXTG_anchor"/>
    <property type="match status" value="1"/>
</dbReference>
<dbReference type="InterPro" id="IPR013128">
    <property type="entry name" value="Peptidase_C1A"/>
</dbReference>
<feature type="compositionally biased region" description="Low complexity" evidence="6">
    <location>
        <begin position="127"/>
        <end position="154"/>
    </location>
</feature>
<dbReference type="InterPro" id="IPR000668">
    <property type="entry name" value="Peptidase_C1A_C"/>
</dbReference>
<feature type="compositionally biased region" description="Low complexity" evidence="6">
    <location>
        <begin position="94"/>
        <end position="120"/>
    </location>
</feature>
<keyword evidence="5" id="KW-0572">Peptidoglycan-anchor</keyword>
<dbReference type="PANTHER" id="PTHR12411">
    <property type="entry name" value="CYSTEINE PROTEASE FAMILY C1-RELATED"/>
    <property type="match status" value="1"/>
</dbReference>
<keyword evidence="7" id="KW-1133">Transmembrane helix</keyword>
<evidence type="ECO:0000256" key="6">
    <source>
        <dbReference type="SAM" id="MobiDB-lite"/>
    </source>
</evidence>
<evidence type="ECO:0000256" key="2">
    <source>
        <dbReference type="ARBA" id="ARBA00022512"/>
    </source>
</evidence>
<dbReference type="Proteomes" id="UP000183687">
    <property type="component" value="Unassembled WGS sequence"/>
</dbReference>
<dbReference type="GO" id="GO:0006508">
    <property type="term" value="P:proteolysis"/>
    <property type="evidence" value="ECO:0007669"/>
    <property type="project" value="InterPro"/>
</dbReference>
<dbReference type="SMART" id="SM00645">
    <property type="entry name" value="Pept_C1"/>
    <property type="match status" value="1"/>
</dbReference>
<proteinExistence type="inferred from homology"/>
<feature type="chain" id="PRO_5044218288" evidence="8">
    <location>
        <begin position="46"/>
        <end position="949"/>
    </location>
</feature>
<comment type="similarity">
    <text evidence="1">Belongs to the peptidase C1 family.</text>
</comment>
<keyword evidence="2" id="KW-0134">Cell wall</keyword>
<dbReference type="Pfam" id="PF18560">
    <property type="entry name" value="Lectin_like"/>
    <property type="match status" value="1"/>
</dbReference>
<dbReference type="RefSeq" id="WP_057001856.1">
    <property type="nucleotide sequence ID" value="NZ_FNSH01000002.1"/>
</dbReference>
<name>A0AB38A8H7_9ACTN</name>
<evidence type="ECO:0000313" key="11">
    <source>
        <dbReference type="Proteomes" id="UP000183687"/>
    </source>
</evidence>
<dbReference type="EMBL" id="FNSH01000002">
    <property type="protein sequence ID" value="SEC29905.1"/>
    <property type="molecule type" value="Genomic_DNA"/>
</dbReference>
<dbReference type="CDD" id="cd02619">
    <property type="entry name" value="Peptidase_C1"/>
    <property type="match status" value="1"/>
</dbReference>
<dbReference type="SUPFAM" id="SSF54001">
    <property type="entry name" value="Cysteine proteinases"/>
    <property type="match status" value="1"/>
</dbReference>
<accession>A0AB38A8H7</accession>
<dbReference type="InterPro" id="IPR019931">
    <property type="entry name" value="LPXTG_anchor"/>
</dbReference>
<evidence type="ECO:0000256" key="5">
    <source>
        <dbReference type="ARBA" id="ARBA00023088"/>
    </source>
</evidence>
<feature type="transmembrane region" description="Helical" evidence="7">
    <location>
        <begin position="925"/>
        <end position="944"/>
    </location>
</feature>
<gene>
    <name evidence="10" type="ORF">SAMN04489746_1617</name>
</gene>
<feature type="signal peptide" evidence="8">
    <location>
        <begin position="1"/>
        <end position="45"/>
    </location>
</feature>
<evidence type="ECO:0000256" key="4">
    <source>
        <dbReference type="ARBA" id="ARBA00022729"/>
    </source>
</evidence>
<dbReference type="PROSITE" id="PS50847">
    <property type="entry name" value="GRAM_POS_ANCHORING"/>
    <property type="match status" value="1"/>
</dbReference>
<comment type="caution">
    <text evidence="10">The sequence shown here is derived from an EMBL/GenBank/DDBJ whole genome shotgun (WGS) entry which is preliminary data.</text>
</comment>
<dbReference type="InterPro" id="IPR038765">
    <property type="entry name" value="Papain-like_cys_pep_sf"/>
</dbReference>
<feature type="region of interest" description="Disordered" evidence="6">
    <location>
        <begin position="92"/>
        <end position="154"/>
    </location>
</feature>
<dbReference type="InterPro" id="IPR040528">
    <property type="entry name" value="Lectin-like"/>
</dbReference>
<evidence type="ECO:0000256" key="7">
    <source>
        <dbReference type="SAM" id="Phobius"/>
    </source>
</evidence>
<dbReference type="InterPro" id="IPR000169">
    <property type="entry name" value="Pept_cys_AS"/>
</dbReference>
<dbReference type="Gene3D" id="3.90.70.10">
    <property type="entry name" value="Cysteine proteinases"/>
    <property type="match status" value="1"/>
</dbReference>
<dbReference type="InterPro" id="IPR025660">
    <property type="entry name" value="Pept_his_AS"/>
</dbReference>
<feature type="domain" description="Gram-positive cocci surface proteins LPxTG" evidence="9">
    <location>
        <begin position="916"/>
        <end position="949"/>
    </location>
</feature>
<evidence type="ECO:0000256" key="3">
    <source>
        <dbReference type="ARBA" id="ARBA00022525"/>
    </source>
</evidence>
<evidence type="ECO:0000256" key="8">
    <source>
        <dbReference type="SAM" id="SignalP"/>
    </source>
</evidence>
<keyword evidence="3" id="KW-0964">Secreted</keyword>
<dbReference type="AlphaFoldDB" id="A0AB38A8H7"/>
<evidence type="ECO:0000313" key="10">
    <source>
        <dbReference type="EMBL" id="SEC29905.1"/>
    </source>
</evidence>
<dbReference type="PROSITE" id="PS00139">
    <property type="entry name" value="THIOL_PROTEASE_CYS"/>
    <property type="match status" value="1"/>
</dbReference>
<dbReference type="GO" id="GO:0008234">
    <property type="term" value="F:cysteine-type peptidase activity"/>
    <property type="evidence" value="ECO:0007669"/>
    <property type="project" value="InterPro"/>
</dbReference>
<organism evidence="10 11">
    <name type="scientific">Atopobium minutum</name>
    <dbReference type="NCBI Taxonomy" id="1381"/>
    <lineage>
        <taxon>Bacteria</taxon>
        <taxon>Bacillati</taxon>
        <taxon>Actinomycetota</taxon>
        <taxon>Coriobacteriia</taxon>
        <taxon>Coriobacteriales</taxon>
        <taxon>Atopobiaceae</taxon>
        <taxon>Atopobium</taxon>
    </lineage>
</organism>
<evidence type="ECO:0000259" key="9">
    <source>
        <dbReference type="PROSITE" id="PS50847"/>
    </source>
</evidence>
<keyword evidence="4 8" id="KW-0732">Signal</keyword>
<dbReference type="PROSITE" id="PS00639">
    <property type="entry name" value="THIOL_PROTEASE_HIS"/>
    <property type="match status" value="1"/>
</dbReference>
<reference evidence="10 11" key="1">
    <citation type="submission" date="2016-10" db="EMBL/GenBank/DDBJ databases">
        <authorList>
            <person name="Varghese N."/>
            <person name="Submissions S."/>
        </authorList>
    </citation>
    <scope>NUCLEOTIDE SEQUENCE [LARGE SCALE GENOMIC DNA]</scope>
    <source>
        <strain evidence="10 11">DSM 20586</strain>
    </source>
</reference>
<keyword evidence="7" id="KW-0812">Transmembrane</keyword>